<dbReference type="GO" id="GO:0004180">
    <property type="term" value="F:carboxypeptidase activity"/>
    <property type="evidence" value="ECO:0007669"/>
    <property type="project" value="UniProtKB-KW"/>
</dbReference>
<evidence type="ECO:0000256" key="1">
    <source>
        <dbReference type="SAM" id="SignalP"/>
    </source>
</evidence>
<name>A0A5B8UV03_9SPHI</name>
<dbReference type="SUPFAM" id="SSF49452">
    <property type="entry name" value="Starch-binding domain-like"/>
    <property type="match status" value="1"/>
</dbReference>
<reference evidence="2 3" key="1">
    <citation type="journal article" date="2017" name="Curr. Microbiol.">
        <title>Mucilaginibacter ginsenosidivorans sp. nov., Isolated from Soil of Ginseng Field.</title>
        <authorList>
            <person name="Kim M.M."/>
            <person name="Siddiqi M.Z."/>
            <person name="Im W.T."/>
        </authorList>
    </citation>
    <scope>NUCLEOTIDE SEQUENCE [LARGE SCALE GENOMIC DNA]</scope>
    <source>
        <strain evidence="2 3">Gsoil 3017</strain>
    </source>
</reference>
<protein>
    <submittedName>
        <fullName evidence="2">Carboxypeptidase-like regulatory domain-containing protein</fullName>
    </submittedName>
</protein>
<dbReference type="KEGG" id="mgin:FRZ54_08955"/>
<proteinExistence type="predicted"/>
<dbReference type="InterPro" id="IPR043741">
    <property type="entry name" value="DUF5686"/>
</dbReference>
<keyword evidence="2" id="KW-0121">Carboxypeptidase</keyword>
<dbReference type="AlphaFoldDB" id="A0A5B8UV03"/>
<sequence>MRKYLLLLFTCICSLSVSAQKAFMLTGRITGVNGKPLSFAAVYIKNSTYGTNANEQGSYELKLTTGEYDVVYRFVGYKELTEHITIADANAQHDVQMTDEQYAMRRFGRIKGQPVDSAVGIIRQVIARRQYFINQVNSYSCAAYVKGVQKLISAPKMLMSPNVSNALSVDSTGKGILYQTESISNFAFKQPDNFKEVMISSISAGQNAAFSFDKASDLSANFYKDIFTIRGLSSRGFISPFAGDAPEYYNYNLVGSKVENGLIVHKIQVSPKHKYSRVFTGYVYVVDGDWRIYSVDLMLTGSKNALNLVDTLQISQEYVPIRDSVWEPLSVQYNFNGNVLGFKFEGYYLGIYNNYKLNPGFADNYFNGERMRVDSSADNHNLAAWQELRPVPLTAQENKDYANKAEIAAMNQALEQAGVIEKSGNHFNVLPYIPFGYKLSFKHHRDSIYVDPFLQTVFYNTVEGGGINLQGTFVHHIDTLRTYSITPNLRYGFTDKTLYANIRGEYNYDPLHRGKFFAGFGKNILDLNNVGTRSVYFNTLSTLLSARNYVKYYSSEYLNFGFQRNLNDNLLLKADLSFANRTQLYNNTLYTFKHTVDSHLTSNNPLMAEAPAYERSELFPQNQALTLTSSLTYTFDQQYITRPTGREFLPSKYPQITLTYRQGIKGLFGSDVNYNFASLSVYHEHLDNGLWGFSAFKIEAGDFFKHSSVYFMDYNHFKGNQGTTIDPTPGSYHFLPFYTYSTDGPYFEGHFEHNFAGHFFSRVPLLRQLKLDEIAGVNFLTTNDNRNYTEFYVGIQRFIFRLDYGVSFEGSHKFLQGFRIFYGIK</sequence>
<dbReference type="Proteomes" id="UP000321479">
    <property type="component" value="Chromosome"/>
</dbReference>
<dbReference type="Gene3D" id="2.60.40.1120">
    <property type="entry name" value="Carboxypeptidase-like, regulatory domain"/>
    <property type="match status" value="1"/>
</dbReference>
<dbReference type="EMBL" id="CP042436">
    <property type="protein sequence ID" value="QEC62708.1"/>
    <property type="molecule type" value="Genomic_DNA"/>
</dbReference>
<dbReference type="OrthoDB" id="983143at2"/>
<keyword evidence="3" id="KW-1185">Reference proteome</keyword>
<feature type="signal peptide" evidence="1">
    <location>
        <begin position="1"/>
        <end position="19"/>
    </location>
</feature>
<dbReference type="RefSeq" id="WP_147031285.1">
    <property type="nucleotide sequence ID" value="NZ_CP042436.1"/>
</dbReference>
<keyword evidence="2" id="KW-0378">Hydrolase</keyword>
<dbReference type="Pfam" id="PF18939">
    <property type="entry name" value="DUF5686"/>
    <property type="match status" value="1"/>
</dbReference>
<accession>A0A5B8UV03</accession>
<feature type="chain" id="PRO_5022736869" evidence="1">
    <location>
        <begin position="20"/>
        <end position="825"/>
    </location>
</feature>
<organism evidence="2 3">
    <name type="scientific">Mucilaginibacter ginsenosidivorans</name>
    <dbReference type="NCBI Taxonomy" id="398053"/>
    <lineage>
        <taxon>Bacteria</taxon>
        <taxon>Pseudomonadati</taxon>
        <taxon>Bacteroidota</taxon>
        <taxon>Sphingobacteriia</taxon>
        <taxon>Sphingobacteriales</taxon>
        <taxon>Sphingobacteriaceae</taxon>
        <taxon>Mucilaginibacter</taxon>
    </lineage>
</organism>
<dbReference type="Pfam" id="PF13715">
    <property type="entry name" value="CarbopepD_reg_2"/>
    <property type="match status" value="1"/>
</dbReference>
<keyword evidence="2" id="KW-0645">Protease</keyword>
<dbReference type="InterPro" id="IPR013784">
    <property type="entry name" value="Carb-bd-like_fold"/>
</dbReference>
<evidence type="ECO:0000313" key="2">
    <source>
        <dbReference type="EMBL" id="QEC62708.1"/>
    </source>
</evidence>
<gene>
    <name evidence="2" type="ORF">FRZ54_08955</name>
</gene>
<keyword evidence="1" id="KW-0732">Signal</keyword>
<evidence type="ECO:0000313" key="3">
    <source>
        <dbReference type="Proteomes" id="UP000321479"/>
    </source>
</evidence>
<dbReference type="GO" id="GO:0030246">
    <property type="term" value="F:carbohydrate binding"/>
    <property type="evidence" value="ECO:0007669"/>
    <property type="project" value="InterPro"/>
</dbReference>